<protein>
    <recommendedName>
        <fullName evidence="5">Glycosyltransferase 2-like domain-containing protein</fullName>
    </recommendedName>
</protein>
<evidence type="ECO:0000256" key="2">
    <source>
        <dbReference type="ARBA" id="ARBA00022676"/>
    </source>
</evidence>
<proteinExistence type="inferred from homology"/>
<evidence type="ECO:0000313" key="7">
    <source>
        <dbReference type="Proteomes" id="UP000183922"/>
    </source>
</evidence>
<dbReference type="STRING" id="1805236.AUK13_01460"/>
<keyword evidence="4" id="KW-0812">Transmembrane</keyword>
<dbReference type="EMBL" id="MNYR01000021">
    <property type="protein sequence ID" value="OIP56259.1"/>
    <property type="molecule type" value="Genomic_DNA"/>
</dbReference>
<gene>
    <name evidence="6" type="ORF">AUK13_01460</name>
</gene>
<evidence type="ECO:0000256" key="1">
    <source>
        <dbReference type="ARBA" id="ARBA00006739"/>
    </source>
</evidence>
<keyword evidence="4" id="KW-1133">Transmembrane helix</keyword>
<organism evidence="6 7">
    <name type="scientific">Candidatus Kuenenbacteria bacterium CG2_30_39_24</name>
    <dbReference type="NCBI Taxonomy" id="1805236"/>
    <lineage>
        <taxon>Bacteria</taxon>
        <taxon>Candidatus Kueneniibacteriota</taxon>
    </lineage>
</organism>
<dbReference type="GO" id="GO:0016757">
    <property type="term" value="F:glycosyltransferase activity"/>
    <property type="evidence" value="ECO:0007669"/>
    <property type="project" value="UniProtKB-KW"/>
</dbReference>
<evidence type="ECO:0000256" key="4">
    <source>
        <dbReference type="SAM" id="Phobius"/>
    </source>
</evidence>
<dbReference type="CDD" id="cd04186">
    <property type="entry name" value="GT_2_like_c"/>
    <property type="match status" value="1"/>
</dbReference>
<name>A0A1J5F8N0_9BACT</name>
<feature type="domain" description="Glycosyltransferase 2-like" evidence="5">
    <location>
        <begin position="5"/>
        <end position="128"/>
    </location>
</feature>
<dbReference type="Pfam" id="PF00535">
    <property type="entry name" value="Glycos_transf_2"/>
    <property type="match status" value="1"/>
</dbReference>
<comment type="similarity">
    <text evidence="1">Belongs to the glycosyltransferase 2 family.</text>
</comment>
<keyword evidence="3" id="KW-0808">Transferase</keyword>
<sequence length="350" mass="41654">MKIYIIIATWNSEKYLSDLFLSLHDMDYPKDSWHLVVVDNGLRDKTSDIIGQWQVKMHNFDKVIYNEENTGFAAANNQGITFALKNNPDYIVLLNDDTIVEPNWLNMIIKEMEQNKSIGLAQPLITRYPEINKINTFGNSYQYLGFGFCHGEGESSNSFDVKSYQPAYLSFSAVIIRPEVFRQIGLLDENYFSYHEDSDFCFRARLQNWNLLAVKDAIVHHHYKFPVKKNKIRYFWLEKNRYYLILKFFKLKTLLLITPACLFMEIGQIFFSIIRGLFIQKIRAYFWILKNFDKILTVRKKIQQTRKFADKKLFDFMTGKIEFQEFKNPLLIYIANPILNWYFKLIKKFI</sequence>
<dbReference type="PANTHER" id="PTHR43179">
    <property type="entry name" value="RHAMNOSYLTRANSFERASE WBBL"/>
    <property type="match status" value="1"/>
</dbReference>
<keyword evidence="2" id="KW-0328">Glycosyltransferase</keyword>
<dbReference type="SUPFAM" id="SSF53448">
    <property type="entry name" value="Nucleotide-diphospho-sugar transferases"/>
    <property type="match status" value="1"/>
</dbReference>
<keyword evidence="4" id="KW-0472">Membrane</keyword>
<evidence type="ECO:0000259" key="5">
    <source>
        <dbReference type="Pfam" id="PF00535"/>
    </source>
</evidence>
<evidence type="ECO:0000256" key="3">
    <source>
        <dbReference type="ARBA" id="ARBA00022679"/>
    </source>
</evidence>
<accession>A0A1J5F8N0</accession>
<reference evidence="6 7" key="1">
    <citation type="journal article" date="2016" name="Environ. Microbiol.">
        <title>Genomic resolution of a cold subsurface aquifer community provides metabolic insights for novel microbes adapted to high CO concentrations.</title>
        <authorList>
            <person name="Probst A.J."/>
            <person name="Castelle C.J."/>
            <person name="Singh A."/>
            <person name="Brown C.T."/>
            <person name="Anantharaman K."/>
            <person name="Sharon I."/>
            <person name="Hug L.A."/>
            <person name="Burstein D."/>
            <person name="Emerson J.B."/>
            <person name="Thomas B.C."/>
            <person name="Banfield J.F."/>
        </authorList>
    </citation>
    <scope>NUCLEOTIDE SEQUENCE [LARGE SCALE GENOMIC DNA]</scope>
    <source>
        <strain evidence="6">CG2_30_39_24</strain>
    </source>
</reference>
<comment type="caution">
    <text evidence="6">The sequence shown here is derived from an EMBL/GenBank/DDBJ whole genome shotgun (WGS) entry which is preliminary data.</text>
</comment>
<feature type="transmembrane region" description="Helical" evidence="4">
    <location>
        <begin position="254"/>
        <end position="278"/>
    </location>
</feature>
<dbReference type="InterPro" id="IPR029044">
    <property type="entry name" value="Nucleotide-diphossugar_trans"/>
</dbReference>
<dbReference type="AlphaFoldDB" id="A0A1J5F8N0"/>
<dbReference type="InterPro" id="IPR001173">
    <property type="entry name" value="Glyco_trans_2-like"/>
</dbReference>
<evidence type="ECO:0000313" key="6">
    <source>
        <dbReference type="EMBL" id="OIP56259.1"/>
    </source>
</evidence>
<dbReference type="Gene3D" id="3.90.550.10">
    <property type="entry name" value="Spore Coat Polysaccharide Biosynthesis Protein SpsA, Chain A"/>
    <property type="match status" value="1"/>
</dbReference>
<dbReference type="PANTHER" id="PTHR43179:SF12">
    <property type="entry name" value="GALACTOFURANOSYLTRANSFERASE GLFT2"/>
    <property type="match status" value="1"/>
</dbReference>
<dbReference type="Proteomes" id="UP000183922">
    <property type="component" value="Unassembled WGS sequence"/>
</dbReference>